<gene>
    <name evidence="1" type="ORF">SAMN05878482_10952</name>
</gene>
<organism evidence="1 2">
    <name type="scientific">Peribacillus simplex</name>
    <dbReference type="NCBI Taxonomy" id="1478"/>
    <lineage>
        <taxon>Bacteria</taxon>
        <taxon>Bacillati</taxon>
        <taxon>Bacillota</taxon>
        <taxon>Bacilli</taxon>
        <taxon>Bacillales</taxon>
        <taxon>Bacillaceae</taxon>
        <taxon>Peribacillus</taxon>
    </lineage>
</organism>
<dbReference type="EMBL" id="FTMX01000009">
    <property type="protein sequence ID" value="SIS01612.1"/>
    <property type="molecule type" value="Genomic_DNA"/>
</dbReference>
<proteinExistence type="predicted"/>
<accession>A0A9X8RDK4</accession>
<evidence type="ECO:0000313" key="1">
    <source>
        <dbReference type="EMBL" id="SIS01612.1"/>
    </source>
</evidence>
<dbReference type="Proteomes" id="UP000185829">
    <property type="component" value="Unassembled WGS sequence"/>
</dbReference>
<dbReference type="AlphaFoldDB" id="A0A9X8RDK4"/>
<sequence>MGRLIQIRKSSRIVALQCKKTQTGESREDEIEETINSIIDKNYSQTTVSDIEVNENLGLNDGSYIVLPYLKFDAMNNEKRTKNLLEMYSEDLAANLAKEDNISEVTIFWEAPYHLEGQNIAKFTYTRKDENMIIGESCYDPSLR</sequence>
<comment type="caution">
    <text evidence="1">The sequence shown here is derived from an EMBL/GenBank/DDBJ whole genome shotgun (WGS) entry which is preliminary data.</text>
</comment>
<evidence type="ECO:0000313" key="2">
    <source>
        <dbReference type="Proteomes" id="UP000185829"/>
    </source>
</evidence>
<reference evidence="1 2" key="1">
    <citation type="submission" date="2017-01" db="EMBL/GenBank/DDBJ databases">
        <authorList>
            <person name="Varghese N."/>
            <person name="Submissions S."/>
        </authorList>
    </citation>
    <scope>NUCLEOTIDE SEQUENCE [LARGE SCALE GENOMIC DNA]</scope>
    <source>
        <strain evidence="1 2">RUG2-6</strain>
    </source>
</reference>
<name>A0A9X8RDK4_9BACI</name>
<protein>
    <submittedName>
        <fullName evidence="1">Uncharacterized protein</fullName>
    </submittedName>
</protein>